<dbReference type="InterPro" id="IPR029063">
    <property type="entry name" value="SAM-dependent_MTases_sf"/>
</dbReference>
<dbReference type="Proteomes" id="UP000545761">
    <property type="component" value="Unassembled WGS sequence"/>
</dbReference>
<sequence>MTDDSFSAEEYWDGRYAESDRMWSGKPNPVLVREAAGLQPGRALDLGCGEGADAIWLAGQGWQVTAVDISRLALERAAAHAAAEGVADRIDWQQHDLAASFPDGAFDLVSAQFLHSPVEMPREKILRNAATAVAPGGVLLIEGHGGFPAWEHNHHPDLHFPTPDEVIDDLGLQDGQWEVLLSEEHERIQNDPDGRPTTRIDNTVKARRLPA</sequence>
<dbReference type="PANTHER" id="PTHR43464">
    <property type="entry name" value="METHYLTRANSFERASE"/>
    <property type="match status" value="1"/>
</dbReference>
<dbReference type="PANTHER" id="PTHR43464:SF19">
    <property type="entry name" value="UBIQUINONE BIOSYNTHESIS O-METHYLTRANSFERASE, MITOCHONDRIAL"/>
    <property type="match status" value="1"/>
</dbReference>
<gene>
    <name evidence="5" type="ORF">H1D24_09840</name>
</gene>
<evidence type="ECO:0000256" key="1">
    <source>
        <dbReference type="ARBA" id="ARBA00022603"/>
    </source>
</evidence>
<keyword evidence="3" id="KW-0949">S-adenosyl-L-methionine</keyword>
<proteinExistence type="predicted"/>
<dbReference type="GO" id="GO:0032259">
    <property type="term" value="P:methylation"/>
    <property type="evidence" value="ECO:0007669"/>
    <property type="project" value="UniProtKB-KW"/>
</dbReference>
<evidence type="ECO:0000259" key="4">
    <source>
        <dbReference type="Pfam" id="PF13649"/>
    </source>
</evidence>
<protein>
    <submittedName>
        <fullName evidence="5">Class I SAM-dependent methyltransferase</fullName>
    </submittedName>
</protein>
<dbReference type="CDD" id="cd02440">
    <property type="entry name" value="AdoMet_MTases"/>
    <property type="match status" value="1"/>
</dbReference>
<dbReference type="GO" id="GO:0008168">
    <property type="term" value="F:methyltransferase activity"/>
    <property type="evidence" value="ECO:0007669"/>
    <property type="project" value="UniProtKB-KW"/>
</dbReference>
<name>A0A7W0DJ79_9ACTN</name>
<dbReference type="InterPro" id="IPR041698">
    <property type="entry name" value="Methyltransf_25"/>
</dbReference>
<comment type="caution">
    <text evidence="5">The sequence shown here is derived from an EMBL/GenBank/DDBJ whole genome shotgun (WGS) entry which is preliminary data.</text>
</comment>
<evidence type="ECO:0000256" key="3">
    <source>
        <dbReference type="ARBA" id="ARBA00022691"/>
    </source>
</evidence>
<reference evidence="5 6" key="1">
    <citation type="submission" date="2020-07" db="EMBL/GenBank/DDBJ databases">
        <title>Streptomyces isolated from Indian soil.</title>
        <authorList>
            <person name="Mandal S."/>
            <person name="Maiti P.K."/>
        </authorList>
    </citation>
    <scope>NUCLEOTIDE SEQUENCE [LARGE SCALE GENOMIC DNA]</scope>
    <source>
        <strain evidence="5 6">PSKA28</strain>
    </source>
</reference>
<dbReference type="Gene3D" id="3.40.50.150">
    <property type="entry name" value="Vaccinia Virus protein VP39"/>
    <property type="match status" value="1"/>
</dbReference>
<keyword evidence="2 5" id="KW-0808">Transferase</keyword>
<dbReference type="Pfam" id="PF13649">
    <property type="entry name" value="Methyltransf_25"/>
    <property type="match status" value="1"/>
</dbReference>
<feature type="domain" description="Methyltransferase" evidence="4">
    <location>
        <begin position="44"/>
        <end position="137"/>
    </location>
</feature>
<evidence type="ECO:0000256" key="2">
    <source>
        <dbReference type="ARBA" id="ARBA00022679"/>
    </source>
</evidence>
<evidence type="ECO:0000313" key="6">
    <source>
        <dbReference type="Proteomes" id="UP000545761"/>
    </source>
</evidence>
<dbReference type="RefSeq" id="WP_181657030.1">
    <property type="nucleotide sequence ID" value="NZ_JACEHE010000004.1"/>
</dbReference>
<keyword evidence="1 5" id="KW-0489">Methyltransferase</keyword>
<dbReference type="SUPFAM" id="SSF53335">
    <property type="entry name" value="S-adenosyl-L-methionine-dependent methyltransferases"/>
    <property type="match status" value="1"/>
</dbReference>
<organism evidence="5 6">
    <name type="scientific">Streptomyces himalayensis subsp. himalayensis</name>
    <dbReference type="NCBI Taxonomy" id="2756131"/>
    <lineage>
        <taxon>Bacteria</taxon>
        <taxon>Bacillati</taxon>
        <taxon>Actinomycetota</taxon>
        <taxon>Actinomycetes</taxon>
        <taxon>Kitasatosporales</taxon>
        <taxon>Streptomycetaceae</taxon>
        <taxon>Streptomyces</taxon>
        <taxon>Streptomyces himalayensis</taxon>
    </lineage>
</organism>
<dbReference type="EMBL" id="JACEHE010000004">
    <property type="protein sequence ID" value="MBA2946107.1"/>
    <property type="molecule type" value="Genomic_DNA"/>
</dbReference>
<evidence type="ECO:0000313" key="5">
    <source>
        <dbReference type="EMBL" id="MBA2946107.1"/>
    </source>
</evidence>
<dbReference type="AlphaFoldDB" id="A0A7W0DJ79"/>
<accession>A0A7W0DJ79</accession>